<feature type="transmembrane region" description="Helical" evidence="1">
    <location>
        <begin position="102"/>
        <end position="119"/>
    </location>
</feature>
<proteinExistence type="predicted"/>
<feature type="transmembrane region" description="Helical" evidence="1">
    <location>
        <begin position="125"/>
        <end position="148"/>
    </location>
</feature>
<keyword evidence="1" id="KW-0472">Membrane</keyword>
<dbReference type="PATRIC" id="fig|1666911.3.peg.3310"/>
<feature type="transmembrane region" description="Helical" evidence="1">
    <location>
        <begin position="73"/>
        <end position="90"/>
    </location>
</feature>
<dbReference type="Pfam" id="PF14325">
    <property type="entry name" value="DUF4383"/>
    <property type="match status" value="1"/>
</dbReference>
<keyword evidence="1" id="KW-1133">Transmembrane helix</keyword>
<evidence type="ECO:0000256" key="1">
    <source>
        <dbReference type="SAM" id="Phobius"/>
    </source>
</evidence>
<name>A0A0P8C4N5_9CYAN</name>
<organism evidence="2 3">
    <name type="scientific">Phormidesmis priestleyi Ana</name>
    <dbReference type="NCBI Taxonomy" id="1666911"/>
    <lineage>
        <taxon>Bacteria</taxon>
        <taxon>Bacillati</taxon>
        <taxon>Cyanobacteriota</taxon>
        <taxon>Cyanophyceae</taxon>
        <taxon>Leptolyngbyales</taxon>
        <taxon>Leptolyngbyaceae</taxon>
        <taxon>Phormidesmis</taxon>
    </lineage>
</organism>
<gene>
    <name evidence="2" type="ORF">HLUCCA11_05525</name>
</gene>
<dbReference type="AlphaFoldDB" id="A0A0P8C4N5"/>
<comment type="caution">
    <text evidence="2">The sequence shown here is derived from an EMBL/GenBank/DDBJ whole genome shotgun (WGS) entry which is preliminary data.</text>
</comment>
<keyword evidence="1" id="KW-0812">Transmembrane</keyword>
<accession>A0A0P8C4N5</accession>
<evidence type="ECO:0000313" key="3">
    <source>
        <dbReference type="Proteomes" id="UP000050465"/>
    </source>
</evidence>
<dbReference type="STRING" id="1666911.HLUCCA11_05525"/>
<feature type="transmembrane region" description="Helical" evidence="1">
    <location>
        <begin position="7"/>
        <end position="28"/>
    </location>
</feature>
<protein>
    <recommendedName>
        <fullName evidence="4">DUF4383 domain-containing protein</fullName>
    </recommendedName>
</protein>
<evidence type="ECO:0000313" key="2">
    <source>
        <dbReference type="EMBL" id="KPQ36627.1"/>
    </source>
</evidence>
<reference evidence="2 3" key="1">
    <citation type="submission" date="2015-09" db="EMBL/GenBank/DDBJ databases">
        <title>Identification and resolution of microdiversity through metagenomic sequencing of parallel consortia.</title>
        <authorList>
            <person name="Nelson W.C."/>
            <person name="Romine M.F."/>
            <person name="Lindemann S.R."/>
        </authorList>
    </citation>
    <scope>NUCLEOTIDE SEQUENCE [LARGE SCALE GENOMIC DNA]</scope>
    <source>
        <strain evidence="2">Ana</strain>
    </source>
</reference>
<dbReference type="EMBL" id="LJZR01000005">
    <property type="protein sequence ID" value="KPQ36627.1"/>
    <property type="molecule type" value="Genomic_DNA"/>
</dbReference>
<evidence type="ECO:0008006" key="4">
    <source>
        <dbReference type="Google" id="ProtNLM"/>
    </source>
</evidence>
<sequence>MSGERKCALALGLIFTVIGIAGFIPSLVTLPAGAMEGVAPISADQIPATTGANYAAAYLRGFGYLFGLFPTNLLHNMVHLAVGLFGLYSATGDRGSFNYNRFFAISYVLLAVMGLLPFSKTLFGIMPIFGNNVWFNGLTGLVAAYYAFIWHKENFDITEPQS</sequence>
<dbReference type="Proteomes" id="UP000050465">
    <property type="component" value="Unassembled WGS sequence"/>
</dbReference>